<dbReference type="RefSeq" id="WP_189644169.1">
    <property type="nucleotide sequence ID" value="NZ_BNAL01000065.1"/>
</dbReference>
<proteinExistence type="predicted"/>
<dbReference type="EMBL" id="BNAL01000065">
    <property type="protein sequence ID" value="GHG12723.1"/>
    <property type="molecule type" value="Genomic_DNA"/>
</dbReference>
<protein>
    <recommendedName>
        <fullName evidence="1">Type I restriction enzyme R protein N-terminal domain-containing protein</fullName>
    </recommendedName>
</protein>
<evidence type="ECO:0000313" key="2">
    <source>
        <dbReference type="EMBL" id="GHG12723.1"/>
    </source>
</evidence>
<dbReference type="Proteomes" id="UP000632154">
    <property type="component" value="Unassembled WGS sequence"/>
</dbReference>
<evidence type="ECO:0000313" key="3">
    <source>
        <dbReference type="Proteomes" id="UP000632154"/>
    </source>
</evidence>
<evidence type="ECO:0000259" key="1">
    <source>
        <dbReference type="Pfam" id="PF13588"/>
    </source>
</evidence>
<gene>
    <name evidence="2" type="ORF">GCM10017783_25900</name>
</gene>
<accession>A0ABQ3KC87</accession>
<comment type="caution">
    <text evidence="2">The sequence shown here is derived from an EMBL/GenBank/DDBJ whole genome shotgun (WGS) entry which is preliminary data.</text>
</comment>
<dbReference type="Pfam" id="PF13588">
    <property type="entry name" value="HSDR_N_2"/>
    <property type="match status" value="1"/>
</dbReference>
<organism evidence="2 3">
    <name type="scientific">Deinococcus piscis</name>
    <dbReference type="NCBI Taxonomy" id="394230"/>
    <lineage>
        <taxon>Bacteria</taxon>
        <taxon>Thermotogati</taxon>
        <taxon>Deinococcota</taxon>
        <taxon>Deinococci</taxon>
        <taxon>Deinococcales</taxon>
        <taxon>Deinococcaceae</taxon>
        <taxon>Deinococcus</taxon>
    </lineage>
</organism>
<reference evidence="3" key="1">
    <citation type="journal article" date="2019" name="Int. J. Syst. Evol. Microbiol.">
        <title>The Global Catalogue of Microorganisms (GCM) 10K type strain sequencing project: providing services to taxonomists for standard genome sequencing and annotation.</title>
        <authorList>
            <consortium name="The Broad Institute Genomics Platform"/>
            <consortium name="The Broad Institute Genome Sequencing Center for Infectious Disease"/>
            <person name="Wu L."/>
            <person name="Ma J."/>
        </authorList>
    </citation>
    <scope>NUCLEOTIDE SEQUENCE [LARGE SCALE GENOMIC DNA]</scope>
    <source>
        <strain evidence="3">CGMCC 1.18439</strain>
    </source>
</reference>
<feature type="domain" description="Type I restriction enzyme R protein N-terminal" evidence="1">
    <location>
        <begin position="54"/>
        <end position="81"/>
    </location>
</feature>
<dbReference type="InterPro" id="IPR029464">
    <property type="entry name" value="HSDR_N"/>
</dbReference>
<sequence length="83" mass="9552">MQSLSDILKAEDFATAATTFGISAINDIQARLTDKKGTTYVKCLVRDKEVLAKPEELIRQFWIHRLMNQYGYPKSRMTVELSR</sequence>
<keyword evidence="3" id="KW-1185">Reference proteome</keyword>
<name>A0ABQ3KC87_9DEIO</name>